<name>A0A7X1BU85_9ENTR</name>
<evidence type="ECO:0000256" key="1">
    <source>
        <dbReference type="SAM" id="SignalP"/>
    </source>
</evidence>
<sequence>MLKHSLAIATCLAFSSSVMGNEANLLYTNTMQFPYKHNADGYMVFDIHGKLVVPPEGHFD</sequence>
<comment type="caution">
    <text evidence="2">The sequence shown here is derived from an EMBL/GenBank/DDBJ whole genome shotgun (WGS) entry which is preliminary data.</text>
</comment>
<proteinExistence type="predicted"/>
<evidence type="ECO:0000313" key="2">
    <source>
        <dbReference type="EMBL" id="MBC2623144.1"/>
    </source>
</evidence>
<organism evidence="2 3">
    <name type="scientific">Citrobacter cronae</name>
    <dbReference type="NCBI Taxonomy" id="1748967"/>
    <lineage>
        <taxon>Bacteria</taxon>
        <taxon>Pseudomonadati</taxon>
        <taxon>Pseudomonadota</taxon>
        <taxon>Gammaproteobacteria</taxon>
        <taxon>Enterobacterales</taxon>
        <taxon>Enterobacteriaceae</taxon>
        <taxon>Citrobacter</taxon>
        <taxon>Citrobacter freundii complex</taxon>
    </lineage>
</organism>
<reference evidence="2 3" key="1">
    <citation type="submission" date="2020-08" db="EMBL/GenBank/DDBJ databases">
        <title>Emergence and comparative genomics analysis of Citrobacter in Fennec fox imported from North Africa to China.</title>
        <authorList>
            <person name="Zheng B."/>
        </authorList>
    </citation>
    <scope>NUCLEOTIDE SEQUENCE [LARGE SCALE GENOMIC DNA]</scope>
    <source>
        <strain evidence="2 3">FF141</strain>
    </source>
</reference>
<accession>A0A7X1BU85</accession>
<keyword evidence="1" id="KW-0732">Signal</keyword>
<evidence type="ECO:0000313" key="3">
    <source>
        <dbReference type="Proteomes" id="UP000548504"/>
    </source>
</evidence>
<dbReference type="EMBL" id="JACLAG010000074">
    <property type="protein sequence ID" value="MBC2623144.1"/>
    <property type="molecule type" value="Genomic_DNA"/>
</dbReference>
<protein>
    <submittedName>
        <fullName evidence="2">WG repeat-containing protein</fullName>
    </submittedName>
</protein>
<feature type="signal peptide" evidence="1">
    <location>
        <begin position="1"/>
        <end position="20"/>
    </location>
</feature>
<dbReference type="AlphaFoldDB" id="A0A7X1BU85"/>
<feature type="non-terminal residue" evidence="2">
    <location>
        <position position="60"/>
    </location>
</feature>
<dbReference type="Proteomes" id="UP000548504">
    <property type="component" value="Unassembled WGS sequence"/>
</dbReference>
<gene>
    <name evidence="2" type="ORF">H7I73_26370</name>
</gene>
<feature type="chain" id="PRO_5030729322" evidence="1">
    <location>
        <begin position="21"/>
        <end position="60"/>
    </location>
</feature>